<proteinExistence type="predicted"/>
<dbReference type="WBParaSite" id="ASIM_0002131301-mRNA-1">
    <property type="protein sequence ID" value="ASIM_0002131301-mRNA-1"/>
    <property type="gene ID" value="ASIM_0002131301"/>
</dbReference>
<accession>A0A0M3KJY6</accession>
<evidence type="ECO:0000313" key="2">
    <source>
        <dbReference type="Proteomes" id="UP000267096"/>
    </source>
</evidence>
<dbReference type="EMBL" id="UYRR01040327">
    <property type="protein sequence ID" value="VDK78846.1"/>
    <property type="molecule type" value="Genomic_DNA"/>
</dbReference>
<dbReference type="Proteomes" id="UP000267096">
    <property type="component" value="Unassembled WGS sequence"/>
</dbReference>
<keyword evidence="2" id="KW-1185">Reference proteome</keyword>
<evidence type="ECO:0000313" key="1">
    <source>
        <dbReference type="EMBL" id="VDK78846.1"/>
    </source>
</evidence>
<gene>
    <name evidence="1" type="ORF">ASIM_LOCUS20684</name>
</gene>
<evidence type="ECO:0000313" key="3">
    <source>
        <dbReference type="WBParaSite" id="ASIM_0002131301-mRNA-1"/>
    </source>
</evidence>
<protein>
    <submittedName>
        <fullName evidence="3">EcoEI_R_C domain-containing protein</fullName>
    </submittedName>
</protein>
<reference evidence="1 2" key="2">
    <citation type="submission" date="2018-11" db="EMBL/GenBank/DDBJ databases">
        <authorList>
            <consortium name="Pathogen Informatics"/>
        </authorList>
    </citation>
    <scope>NUCLEOTIDE SEQUENCE [LARGE SCALE GENOMIC DNA]</scope>
</reference>
<organism evidence="3">
    <name type="scientific">Anisakis simplex</name>
    <name type="common">Herring worm</name>
    <dbReference type="NCBI Taxonomy" id="6269"/>
    <lineage>
        <taxon>Eukaryota</taxon>
        <taxon>Metazoa</taxon>
        <taxon>Ecdysozoa</taxon>
        <taxon>Nematoda</taxon>
        <taxon>Chromadorea</taxon>
        <taxon>Rhabditida</taxon>
        <taxon>Spirurina</taxon>
        <taxon>Ascaridomorpha</taxon>
        <taxon>Ascaridoidea</taxon>
        <taxon>Anisakidae</taxon>
        <taxon>Anisakis</taxon>
        <taxon>Anisakis simplex complex</taxon>
    </lineage>
</organism>
<sequence>MREEAVRNIAIDAEDVAQLISDMSAEQRERVVRFLEGRGHIIRDDQFPLNPRILPPICEPQLFNVDCERFFRATNSLLDVSQQIVEEGIGDITRVSTSRGFLIYLRSLQLWF</sequence>
<dbReference type="AlphaFoldDB" id="A0A0M3KJY6"/>
<reference evidence="3" key="1">
    <citation type="submission" date="2017-02" db="UniProtKB">
        <authorList>
            <consortium name="WormBaseParasite"/>
        </authorList>
    </citation>
    <scope>IDENTIFICATION</scope>
</reference>
<name>A0A0M3KJY6_ANISI</name>